<feature type="transmembrane region" description="Helical" evidence="1">
    <location>
        <begin position="102"/>
        <end position="121"/>
    </location>
</feature>
<feature type="transmembrane region" description="Helical" evidence="1">
    <location>
        <begin position="73"/>
        <end position="90"/>
    </location>
</feature>
<reference evidence="2" key="2">
    <citation type="submission" date="2020-09" db="EMBL/GenBank/DDBJ databases">
        <authorList>
            <person name="Sun Q."/>
            <person name="Zhou Y."/>
        </authorList>
    </citation>
    <scope>NUCLEOTIDE SEQUENCE</scope>
    <source>
        <strain evidence="2">CGMCC 1.16067</strain>
    </source>
</reference>
<reference evidence="2" key="1">
    <citation type="journal article" date="2014" name="Int. J. Syst. Evol. Microbiol.">
        <title>Complete genome sequence of Corynebacterium casei LMG S-19264T (=DSM 44701T), isolated from a smear-ripened cheese.</title>
        <authorList>
            <consortium name="US DOE Joint Genome Institute (JGI-PGF)"/>
            <person name="Walter F."/>
            <person name="Albersmeier A."/>
            <person name="Kalinowski J."/>
            <person name="Ruckert C."/>
        </authorList>
    </citation>
    <scope>NUCLEOTIDE SEQUENCE</scope>
    <source>
        <strain evidence="2">CGMCC 1.16067</strain>
    </source>
</reference>
<sequence>MIRSFVVAAVVMLVLDSVWLLAVASPLYRAELGDRIASPPDLVAGALFYVVYVGALLWFAVRPGLKDGSARVAAINGAVLGLAAYATWALTNRAVLSDWPWALVPLDVAWGTVLSAVTAAVTTTLSRRWGRTSPPVRPTA</sequence>
<dbReference type="EMBL" id="BMKQ01000001">
    <property type="protein sequence ID" value="GGF34610.1"/>
    <property type="molecule type" value="Genomic_DNA"/>
</dbReference>
<organism evidence="2 3">
    <name type="scientific">Marmoricola endophyticus</name>
    <dbReference type="NCBI Taxonomy" id="2040280"/>
    <lineage>
        <taxon>Bacteria</taxon>
        <taxon>Bacillati</taxon>
        <taxon>Actinomycetota</taxon>
        <taxon>Actinomycetes</taxon>
        <taxon>Propionibacteriales</taxon>
        <taxon>Nocardioidaceae</taxon>
        <taxon>Marmoricola</taxon>
    </lineage>
</organism>
<protein>
    <submittedName>
        <fullName evidence="2">Membrane protein</fullName>
    </submittedName>
</protein>
<proteinExistence type="predicted"/>
<evidence type="ECO:0000313" key="2">
    <source>
        <dbReference type="EMBL" id="GGF34610.1"/>
    </source>
</evidence>
<dbReference type="InterPro" id="IPR018687">
    <property type="entry name" value="DUF2177_membr"/>
</dbReference>
<comment type="caution">
    <text evidence="2">The sequence shown here is derived from an EMBL/GenBank/DDBJ whole genome shotgun (WGS) entry which is preliminary data.</text>
</comment>
<dbReference type="Proteomes" id="UP000649179">
    <property type="component" value="Unassembled WGS sequence"/>
</dbReference>
<keyword evidence="1" id="KW-1133">Transmembrane helix</keyword>
<dbReference type="RefSeq" id="WP_188777943.1">
    <property type="nucleotide sequence ID" value="NZ_BMKQ01000001.1"/>
</dbReference>
<keyword evidence="1" id="KW-0472">Membrane</keyword>
<dbReference type="Pfam" id="PF09945">
    <property type="entry name" value="DUF2177"/>
    <property type="match status" value="1"/>
</dbReference>
<keyword evidence="3" id="KW-1185">Reference proteome</keyword>
<feature type="transmembrane region" description="Helical" evidence="1">
    <location>
        <begin position="43"/>
        <end position="61"/>
    </location>
</feature>
<name>A0A917BC89_9ACTN</name>
<gene>
    <name evidence="2" type="ORF">GCM10011519_05110</name>
</gene>
<evidence type="ECO:0000256" key="1">
    <source>
        <dbReference type="SAM" id="Phobius"/>
    </source>
</evidence>
<evidence type="ECO:0000313" key="3">
    <source>
        <dbReference type="Proteomes" id="UP000649179"/>
    </source>
</evidence>
<keyword evidence="1" id="KW-0812">Transmembrane</keyword>
<dbReference type="AlphaFoldDB" id="A0A917BC89"/>
<accession>A0A917BC89</accession>